<dbReference type="SUPFAM" id="SSF52777">
    <property type="entry name" value="CoA-dependent acyltransferases"/>
    <property type="match status" value="1"/>
</dbReference>
<dbReference type="STRING" id="1891926.Fuma_05262"/>
<dbReference type="EMBL" id="CP017641">
    <property type="protein sequence ID" value="APZ95603.1"/>
    <property type="molecule type" value="Genomic_DNA"/>
</dbReference>
<gene>
    <name evidence="1" type="ORF">Fuma_05262</name>
</gene>
<dbReference type="KEGG" id="fmr:Fuma_05262"/>
<dbReference type="OrthoDB" id="232867at2"/>
<accession>A0A1P8WNG8</accession>
<sequence>MAPVAPESLLPLPLTAFEQFMLTDESPDFPMVFYLQVRLKGVVDRRNMQLAVDTALTRHPLLCCRVESDNGRECWVWAGDDIPNTDWNKDHWSAAEPWHQPIDLRNTVGLRVWGEQTTEHALLTLQFHHACCDGIGAAQFLEDVAIAYARQHAASNGIEGDLPELRPVHHHLLKTRGSRDGRRIADVRGSLTRRVRILLKYTLRYLRQKKLPLQTTSPDRNDDRQQGLNLMTLQLSRRETRGLREAAKLHCASLNDLLVSELMTTSHAWNTKHGRRRKQWFSVKQPTVCVLVPTSLRGPSDSELPACNVVSYVFMARPVSLVTQRDKLLHSIRDEMQLVHKHQAGWFFVQAIEAMRKLPGMLRFVMWWTQDSCMSTTVISHMGNLLNTIGSRLPKIDGQIQMGNLTVEHICGIPPIRQGTSAAFSSMMINGCLSISMRCCSKRFSQRNAKALLNAFADTLKDTATQVPDLPG</sequence>
<dbReference type="Gene3D" id="3.30.559.30">
    <property type="entry name" value="Nonribosomal peptide synthetase, condensation domain"/>
    <property type="match status" value="1"/>
</dbReference>
<dbReference type="PANTHER" id="PTHR28037">
    <property type="entry name" value="ALCOHOL O-ACETYLTRANSFERASE 1-RELATED"/>
    <property type="match status" value="1"/>
</dbReference>
<reference evidence="1 2" key="1">
    <citation type="journal article" date="2016" name="Front. Microbiol.">
        <title>Fuerstia marisgermanicae gen. nov., sp. nov., an Unusual Member of the Phylum Planctomycetes from the German Wadden Sea.</title>
        <authorList>
            <person name="Kohn T."/>
            <person name="Heuer A."/>
            <person name="Jogler M."/>
            <person name="Vollmers J."/>
            <person name="Boedeker C."/>
            <person name="Bunk B."/>
            <person name="Rast P."/>
            <person name="Borchert D."/>
            <person name="Glockner I."/>
            <person name="Freese H.M."/>
            <person name="Klenk H.P."/>
            <person name="Overmann J."/>
            <person name="Kaster A.K."/>
            <person name="Rohde M."/>
            <person name="Wiegand S."/>
            <person name="Jogler C."/>
        </authorList>
    </citation>
    <scope>NUCLEOTIDE SEQUENCE [LARGE SCALE GENOMIC DNA]</scope>
    <source>
        <strain evidence="1 2">NH11</strain>
    </source>
</reference>
<protein>
    <submittedName>
        <fullName evidence="1">Acyltransferase</fullName>
    </submittedName>
</protein>
<dbReference type="Proteomes" id="UP000187735">
    <property type="component" value="Chromosome"/>
</dbReference>
<dbReference type="Gene3D" id="3.30.559.10">
    <property type="entry name" value="Chloramphenicol acetyltransferase-like domain"/>
    <property type="match status" value="1"/>
</dbReference>
<keyword evidence="2" id="KW-1185">Reference proteome</keyword>
<evidence type="ECO:0000313" key="2">
    <source>
        <dbReference type="Proteomes" id="UP000187735"/>
    </source>
</evidence>
<proteinExistence type="predicted"/>
<organism evidence="1 2">
    <name type="scientific">Fuerstiella marisgermanici</name>
    <dbReference type="NCBI Taxonomy" id="1891926"/>
    <lineage>
        <taxon>Bacteria</taxon>
        <taxon>Pseudomonadati</taxon>
        <taxon>Planctomycetota</taxon>
        <taxon>Planctomycetia</taxon>
        <taxon>Planctomycetales</taxon>
        <taxon>Planctomycetaceae</taxon>
        <taxon>Fuerstiella</taxon>
    </lineage>
</organism>
<dbReference type="InterPro" id="IPR023213">
    <property type="entry name" value="CAT-like_dom_sf"/>
</dbReference>
<name>A0A1P8WNG8_9PLAN</name>
<keyword evidence="1" id="KW-0808">Transferase</keyword>
<evidence type="ECO:0000313" key="1">
    <source>
        <dbReference type="EMBL" id="APZ95603.1"/>
    </source>
</evidence>
<dbReference type="AlphaFoldDB" id="A0A1P8WNG8"/>
<dbReference type="RefSeq" id="WP_158521145.1">
    <property type="nucleotide sequence ID" value="NZ_CP017641.1"/>
</dbReference>
<dbReference type="PANTHER" id="PTHR28037:SF1">
    <property type="entry name" value="ALCOHOL O-ACETYLTRANSFERASE 1-RELATED"/>
    <property type="match status" value="1"/>
</dbReference>
<dbReference type="InterPro" id="IPR052058">
    <property type="entry name" value="Alcohol_O-acetyltransferase"/>
</dbReference>
<dbReference type="GO" id="GO:0016746">
    <property type="term" value="F:acyltransferase activity"/>
    <property type="evidence" value="ECO:0007669"/>
    <property type="project" value="UniProtKB-KW"/>
</dbReference>
<keyword evidence="1" id="KW-0012">Acyltransferase</keyword>